<dbReference type="OrthoDB" id="4036433at2759"/>
<dbReference type="AlphaFoldDB" id="A0A1G4JQG4"/>
<accession>A0A1G4JQG4</accession>
<protein>
    <submittedName>
        <fullName evidence="2">LAME_0F01860g1_1</fullName>
    </submittedName>
</protein>
<keyword evidence="1" id="KW-0732">Signal</keyword>
<name>A0A1G4JQG4_9SACH</name>
<evidence type="ECO:0000313" key="3">
    <source>
        <dbReference type="Proteomes" id="UP000191144"/>
    </source>
</evidence>
<sequence>MNIHSLFILLQLCSCYFTLDQTQSTKLDKTKTQAYPEKQKTFGIGQVSRCLLRHKQSVNHWADCVLELTDVVGSGAIERNVGRCLTKIKLEASSFPSMTEEGLLFEYYSCLLSAELAYLRHAKEQPRSSELSWIRIENVKYFILRAESLMRRLLIWGCILVLALKDHSRLRNIRLKERLASKLPWLLNRNEHRFCAINVQMIKLKTELLKMLHELYQSIEGSFNASAQGKSADFGEKENDDLKLEPVTDLSGGLGDGSLIRSGGENTTGIDLSIKLRDLSVNLMPKDRALVFDLTTKEGRRDWKTYVNRDKSRPSSCREKGFADGGLPVKKASLTCTADQNAHLLEEDSELENVALYNKHGKPLRRIFVPKIGWISRRKYLEQRG</sequence>
<evidence type="ECO:0000256" key="1">
    <source>
        <dbReference type="SAM" id="SignalP"/>
    </source>
</evidence>
<evidence type="ECO:0000313" key="2">
    <source>
        <dbReference type="EMBL" id="SCU92875.1"/>
    </source>
</evidence>
<reference evidence="3" key="1">
    <citation type="submission" date="2016-03" db="EMBL/GenBank/DDBJ databases">
        <authorList>
            <person name="Devillers Hugo."/>
        </authorList>
    </citation>
    <scope>NUCLEOTIDE SEQUENCE [LARGE SCALE GENOMIC DNA]</scope>
</reference>
<organism evidence="2 3">
    <name type="scientific">Lachancea meyersii CBS 8951</name>
    <dbReference type="NCBI Taxonomy" id="1266667"/>
    <lineage>
        <taxon>Eukaryota</taxon>
        <taxon>Fungi</taxon>
        <taxon>Dikarya</taxon>
        <taxon>Ascomycota</taxon>
        <taxon>Saccharomycotina</taxon>
        <taxon>Saccharomycetes</taxon>
        <taxon>Saccharomycetales</taxon>
        <taxon>Saccharomycetaceae</taxon>
        <taxon>Lachancea</taxon>
    </lineage>
</organism>
<feature type="signal peptide" evidence="1">
    <location>
        <begin position="1"/>
        <end position="24"/>
    </location>
</feature>
<gene>
    <name evidence="2" type="ORF">LAME_0F01860G</name>
</gene>
<proteinExistence type="predicted"/>
<dbReference type="Proteomes" id="UP000191144">
    <property type="component" value="Chromosome F"/>
</dbReference>
<dbReference type="EMBL" id="LT598477">
    <property type="protein sequence ID" value="SCU92875.1"/>
    <property type="molecule type" value="Genomic_DNA"/>
</dbReference>
<feature type="chain" id="PRO_5009236152" evidence="1">
    <location>
        <begin position="25"/>
        <end position="385"/>
    </location>
</feature>
<keyword evidence="3" id="KW-1185">Reference proteome</keyword>